<dbReference type="PRINTS" id="PR00344">
    <property type="entry name" value="BCTRLSENSOR"/>
</dbReference>
<dbReference type="SUPFAM" id="SSF47384">
    <property type="entry name" value="Homodimeric domain of signal transducing histidine kinase"/>
    <property type="match status" value="1"/>
</dbReference>
<evidence type="ECO:0000256" key="11">
    <source>
        <dbReference type="ARBA" id="ARBA00023136"/>
    </source>
</evidence>
<comment type="caution">
    <text evidence="15">The sequence shown here is derived from an EMBL/GenBank/DDBJ whole genome shotgun (WGS) entry which is preliminary data.</text>
</comment>
<dbReference type="InterPro" id="IPR003661">
    <property type="entry name" value="HisK_dim/P_dom"/>
</dbReference>
<dbReference type="Gene3D" id="6.10.340.10">
    <property type="match status" value="1"/>
</dbReference>
<dbReference type="PROSITE" id="PS50109">
    <property type="entry name" value="HIS_KIN"/>
    <property type="match status" value="1"/>
</dbReference>
<dbReference type="RefSeq" id="WP_345723880.1">
    <property type="nucleotide sequence ID" value="NZ_BAABRU010000017.1"/>
</dbReference>
<dbReference type="Gene3D" id="3.30.565.10">
    <property type="entry name" value="Histidine kinase-like ATPase, C-terminal domain"/>
    <property type="match status" value="1"/>
</dbReference>
<dbReference type="CDD" id="cd16922">
    <property type="entry name" value="HATPase_EvgS-ArcB-TorS-like"/>
    <property type="match status" value="1"/>
</dbReference>
<keyword evidence="16" id="KW-1185">Reference proteome</keyword>
<keyword evidence="11 12" id="KW-0472">Membrane</keyword>
<dbReference type="Proteomes" id="UP001428290">
    <property type="component" value="Unassembled WGS sequence"/>
</dbReference>
<evidence type="ECO:0000313" key="16">
    <source>
        <dbReference type="Proteomes" id="UP001428290"/>
    </source>
</evidence>
<name>A0ABP9X4F7_9CHLR</name>
<dbReference type="GO" id="GO:0016301">
    <property type="term" value="F:kinase activity"/>
    <property type="evidence" value="ECO:0007669"/>
    <property type="project" value="UniProtKB-KW"/>
</dbReference>
<dbReference type="Pfam" id="PF02743">
    <property type="entry name" value="dCache_1"/>
    <property type="match status" value="1"/>
</dbReference>
<dbReference type="Pfam" id="PF00512">
    <property type="entry name" value="HisKA"/>
    <property type="match status" value="1"/>
</dbReference>
<evidence type="ECO:0000256" key="9">
    <source>
        <dbReference type="ARBA" id="ARBA00022989"/>
    </source>
</evidence>
<evidence type="ECO:0000259" key="13">
    <source>
        <dbReference type="PROSITE" id="PS50109"/>
    </source>
</evidence>
<dbReference type="SUPFAM" id="SSF103190">
    <property type="entry name" value="Sensory domain-like"/>
    <property type="match status" value="1"/>
</dbReference>
<feature type="transmembrane region" description="Helical" evidence="12">
    <location>
        <begin position="12"/>
        <end position="34"/>
    </location>
</feature>
<dbReference type="InterPro" id="IPR036890">
    <property type="entry name" value="HATPase_C_sf"/>
</dbReference>
<dbReference type="SMART" id="SM00387">
    <property type="entry name" value="HATPase_c"/>
    <property type="match status" value="1"/>
</dbReference>
<dbReference type="SMART" id="SM00065">
    <property type="entry name" value="GAF"/>
    <property type="match status" value="1"/>
</dbReference>
<feature type="domain" description="Histidine kinase" evidence="13">
    <location>
        <begin position="638"/>
        <end position="869"/>
    </location>
</feature>
<dbReference type="InterPro" id="IPR029016">
    <property type="entry name" value="GAF-like_dom_sf"/>
</dbReference>
<dbReference type="InterPro" id="IPR033479">
    <property type="entry name" value="dCache_1"/>
</dbReference>
<dbReference type="InterPro" id="IPR004358">
    <property type="entry name" value="Sig_transdc_His_kin-like_C"/>
</dbReference>
<reference evidence="15 16" key="1">
    <citation type="submission" date="2024-02" db="EMBL/GenBank/DDBJ databases">
        <title>Herpetosiphon gulosus NBRC 112829.</title>
        <authorList>
            <person name="Ichikawa N."/>
            <person name="Katano-Makiyama Y."/>
            <person name="Hidaka K."/>
        </authorList>
    </citation>
    <scope>NUCLEOTIDE SEQUENCE [LARGE SCALE GENOMIC DNA]</scope>
    <source>
        <strain evidence="15 16">NBRC 112829</strain>
    </source>
</reference>
<dbReference type="InterPro" id="IPR029151">
    <property type="entry name" value="Sensor-like_sf"/>
</dbReference>
<dbReference type="InterPro" id="IPR003594">
    <property type="entry name" value="HATPase_dom"/>
</dbReference>
<keyword evidence="8 15" id="KW-0418">Kinase</keyword>
<dbReference type="Gene3D" id="3.30.450.20">
    <property type="entry name" value="PAS domain"/>
    <property type="match status" value="1"/>
</dbReference>
<keyword evidence="6" id="KW-0808">Transferase</keyword>
<dbReference type="SUPFAM" id="SSF55874">
    <property type="entry name" value="ATPase domain of HSP90 chaperone/DNA topoisomerase II/histidine kinase"/>
    <property type="match status" value="1"/>
</dbReference>
<dbReference type="InterPro" id="IPR003018">
    <property type="entry name" value="GAF"/>
</dbReference>
<dbReference type="SUPFAM" id="SSF55781">
    <property type="entry name" value="GAF domain-like"/>
    <property type="match status" value="1"/>
</dbReference>
<dbReference type="CDD" id="cd06225">
    <property type="entry name" value="HAMP"/>
    <property type="match status" value="1"/>
</dbReference>
<comment type="subcellular location">
    <subcellularLocation>
        <location evidence="2">Cell membrane</location>
        <topology evidence="2">Multi-pass membrane protein</topology>
    </subcellularLocation>
</comment>
<dbReference type="SMART" id="SM00388">
    <property type="entry name" value="HisKA"/>
    <property type="match status" value="1"/>
</dbReference>
<feature type="domain" description="HAMP" evidence="14">
    <location>
        <begin position="377"/>
        <end position="429"/>
    </location>
</feature>
<keyword evidence="7 12" id="KW-0812">Transmembrane</keyword>
<evidence type="ECO:0000256" key="1">
    <source>
        <dbReference type="ARBA" id="ARBA00000085"/>
    </source>
</evidence>
<dbReference type="Gene3D" id="1.10.287.130">
    <property type="match status" value="1"/>
</dbReference>
<keyword evidence="5" id="KW-0597">Phosphoprotein</keyword>
<dbReference type="CDD" id="cd00082">
    <property type="entry name" value="HisKA"/>
    <property type="match status" value="1"/>
</dbReference>
<evidence type="ECO:0000256" key="8">
    <source>
        <dbReference type="ARBA" id="ARBA00022777"/>
    </source>
</evidence>
<dbReference type="SMART" id="SM00304">
    <property type="entry name" value="HAMP"/>
    <property type="match status" value="1"/>
</dbReference>
<keyword evidence="9 12" id="KW-1133">Transmembrane helix</keyword>
<dbReference type="InterPro" id="IPR005467">
    <property type="entry name" value="His_kinase_dom"/>
</dbReference>
<dbReference type="CDD" id="cd12913">
    <property type="entry name" value="PDC1_MCP_like"/>
    <property type="match status" value="1"/>
</dbReference>
<dbReference type="CDD" id="cd12912">
    <property type="entry name" value="PDC2_MCP_like"/>
    <property type="match status" value="1"/>
</dbReference>
<dbReference type="Pfam" id="PF02518">
    <property type="entry name" value="HATPase_c"/>
    <property type="match status" value="1"/>
</dbReference>
<dbReference type="Pfam" id="PF01590">
    <property type="entry name" value="GAF"/>
    <property type="match status" value="1"/>
</dbReference>
<dbReference type="EC" id="2.7.13.3" evidence="3"/>
<dbReference type="SUPFAM" id="SSF158472">
    <property type="entry name" value="HAMP domain-like"/>
    <property type="match status" value="1"/>
</dbReference>
<evidence type="ECO:0000256" key="3">
    <source>
        <dbReference type="ARBA" id="ARBA00012438"/>
    </source>
</evidence>
<dbReference type="Pfam" id="PF00672">
    <property type="entry name" value="HAMP"/>
    <property type="match status" value="1"/>
</dbReference>
<evidence type="ECO:0000256" key="10">
    <source>
        <dbReference type="ARBA" id="ARBA00023012"/>
    </source>
</evidence>
<sequence length="880" mass="96878">MTSQPRNVRFGVQARVLLLALGVSLPALIIVGWLSLNGISQARLAAVKQSENTLLIQAENMLMSRAIDKAELYDQALLSVQRQVQTMVNITQQAFSRPLDRLADTRPDPFWLAGSGPTLIPPDQLRLTVARARQITGALQSNVDLNPLISLGYLATKEGVMVLDDVRVVSVLPDGFDARKRPWYQAAENATGPTWVGTYVDAVTNQLNITVSAPVKVNNQLIGVIGMDLLLTTIQSDVLRIDAGSSGYAFVMDHDGNILIRPELEAGNTRWDETFKKQNLFESDDPNFVSLRENIRNDMAGVTRLQLDGGDRYLAYSPMRTVGWVVALVLPIDDVISPARDASLAIEREQEQLRRNFLAVLLITSGLIIILATGLARTIIRPLRDLEVGAQRIASGQLDQELIVHGNDEIGRLSLSFNQMTAALREKVDALEVNAQQMAAINETSNELKRLRSLNTVLDHIPQLLCQRLGFDRAVLYLLRDEVIEVVSASFGPNNYELEYDFMRAALSEPITIDSDTIEASVIKSRQAVIVDNPWEHPQVIQAKQFISGGDSYVQAPILGREKVLGLISADYYEQGRLVTVQDAALLLNFADMVGLTIENAFSFQNLEDLVAQRTGELREALDRAQAADRLKSQFLASISHELRTPLNAIIGFSTVLLDELSPLLVEEQREDLETINKNGRYLLDLINDILDMARIEAGKFALHREATAVLPVVQSAVDIMHGLNSKPVTMRIDIAPDLPPMDVDPTRLRQIVINLISNAVKFTDRGQIVVRAIRRVVQEATPIGSHYLLPGDWIVISVQDTGIGMDAEALGKLFQEFQQVHAGARGILGSGLGLSITRRLVDLHDGDLWVDSKVGVGSTFSFAIATASIPAPIEQQSPS</sequence>
<evidence type="ECO:0000256" key="2">
    <source>
        <dbReference type="ARBA" id="ARBA00004651"/>
    </source>
</evidence>
<evidence type="ECO:0000256" key="5">
    <source>
        <dbReference type="ARBA" id="ARBA00022553"/>
    </source>
</evidence>
<dbReference type="InterPro" id="IPR003660">
    <property type="entry name" value="HAMP_dom"/>
</dbReference>
<keyword evidence="10" id="KW-0902">Two-component regulatory system</keyword>
<evidence type="ECO:0000259" key="14">
    <source>
        <dbReference type="PROSITE" id="PS50885"/>
    </source>
</evidence>
<accession>A0ABP9X4F7</accession>
<gene>
    <name evidence="15" type="primary">rcsC_34</name>
    <name evidence="15" type="ORF">Hgul01_04101</name>
</gene>
<evidence type="ECO:0000256" key="7">
    <source>
        <dbReference type="ARBA" id="ARBA00022692"/>
    </source>
</evidence>
<dbReference type="PROSITE" id="PS50885">
    <property type="entry name" value="HAMP"/>
    <property type="match status" value="1"/>
</dbReference>
<feature type="transmembrane region" description="Helical" evidence="12">
    <location>
        <begin position="357"/>
        <end position="376"/>
    </location>
</feature>
<evidence type="ECO:0000256" key="4">
    <source>
        <dbReference type="ARBA" id="ARBA00022475"/>
    </source>
</evidence>
<keyword evidence="4" id="KW-1003">Cell membrane</keyword>
<proteinExistence type="predicted"/>
<dbReference type="PANTHER" id="PTHR43047">
    <property type="entry name" value="TWO-COMPONENT HISTIDINE PROTEIN KINASE"/>
    <property type="match status" value="1"/>
</dbReference>
<evidence type="ECO:0000313" key="15">
    <source>
        <dbReference type="EMBL" id="GAA5530283.1"/>
    </source>
</evidence>
<evidence type="ECO:0000256" key="6">
    <source>
        <dbReference type="ARBA" id="ARBA00022679"/>
    </source>
</evidence>
<protein>
    <recommendedName>
        <fullName evidence="3">histidine kinase</fullName>
        <ecNumber evidence="3">2.7.13.3</ecNumber>
    </recommendedName>
</protein>
<dbReference type="EMBL" id="BAABRU010000017">
    <property type="protein sequence ID" value="GAA5530283.1"/>
    <property type="molecule type" value="Genomic_DNA"/>
</dbReference>
<organism evidence="15 16">
    <name type="scientific">Herpetosiphon gulosus</name>
    <dbReference type="NCBI Taxonomy" id="1973496"/>
    <lineage>
        <taxon>Bacteria</taxon>
        <taxon>Bacillati</taxon>
        <taxon>Chloroflexota</taxon>
        <taxon>Chloroflexia</taxon>
        <taxon>Herpetosiphonales</taxon>
        <taxon>Herpetosiphonaceae</taxon>
        <taxon>Herpetosiphon</taxon>
    </lineage>
</organism>
<comment type="catalytic activity">
    <reaction evidence="1">
        <text>ATP + protein L-histidine = ADP + protein N-phospho-L-histidine.</text>
        <dbReference type="EC" id="2.7.13.3"/>
    </reaction>
</comment>
<dbReference type="InterPro" id="IPR036097">
    <property type="entry name" value="HisK_dim/P_sf"/>
</dbReference>
<evidence type="ECO:0000256" key="12">
    <source>
        <dbReference type="SAM" id="Phobius"/>
    </source>
</evidence>
<dbReference type="Gene3D" id="3.30.450.40">
    <property type="match status" value="1"/>
</dbReference>